<evidence type="ECO:0000256" key="3">
    <source>
        <dbReference type="ARBA" id="ARBA00022448"/>
    </source>
</evidence>
<protein>
    <submittedName>
        <fullName evidence="13">Zinc transporter ZitB</fullName>
    </submittedName>
</protein>
<feature type="transmembrane region" description="Helical" evidence="10">
    <location>
        <begin position="35"/>
        <end position="55"/>
    </location>
</feature>
<reference evidence="13 14" key="1">
    <citation type="submission" date="2015-11" db="EMBL/GenBank/DDBJ databases">
        <title>Draft genome sequence of Paramesorhizobium deserti A-3-E, a strain highly resistant to diverse beta-lactam antibiotics.</title>
        <authorList>
            <person name="Lv R."/>
            <person name="Yang X."/>
            <person name="Fang N."/>
            <person name="Guo J."/>
            <person name="Luo X."/>
            <person name="Peng F."/>
            <person name="Yang R."/>
            <person name="Cui Y."/>
            <person name="Fang C."/>
            <person name="Song Y."/>
        </authorList>
    </citation>
    <scope>NUCLEOTIDE SEQUENCE [LARGE SCALE GENOMIC DNA]</scope>
    <source>
        <strain evidence="13 14">A-3-E</strain>
    </source>
</reference>
<dbReference type="InterPro" id="IPR050681">
    <property type="entry name" value="CDF/SLC30A"/>
</dbReference>
<dbReference type="SUPFAM" id="SSF160240">
    <property type="entry name" value="Cation efflux protein cytoplasmic domain-like"/>
    <property type="match status" value="1"/>
</dbReference>
<keyword evidence="6 10" id="KW-1133">Transmembrane helix</keyword>
<sequence length="342" mass="36388">MAHEHSHDDHSHGQEHHGHGHDHDHDYGSLDKRRVLVAAVLTAGFMVVEALGGLLTGSLALLADAGHMLTDSVSLGLAWYAFHLAERPATNRHTYGFGRVKTLVAYTNGLAIFVVGAWIVYEAWERFQQPSAVLGGPMLAVGVAGLAVNIAAFFVLHGGDRENLNMRGAILHVLGDLLGSVAAIAAALIILLTGWYPIDPILSALVAVMLFASAWRLTRDAGRVLLEGAPDVLDRDDIARDLEKSVPGVDNIHHVHVWSLDGKSNLATLHARIADQGDASRVTMLVKQRLASAHGITHVTVETECGPCADGHGNHDCGAAAKSAEHSHSHTKRHGVAGSKNA</sequence>
<evidence type="ECO:0000313" key="13">
    <source>
        <dbReference type="EMBL" id="KXF76059.1"/>
    </source>
</evidence>
<dbReference type="PANTHER" id="PTHR11562:SF17">
    <property type="entry name" value="RE54080P-RELATED"/>
    <property type="match status" value="1"/>
</dbReference>
<accession>A0A135HSA0</accession>
<comment type="subcellular location">
    <subcellularLocation>
        <location evidence="1">Membrane</location>
        <topology evidence="1">Multi-pass membrane protein</topology>
    </subcellularLocation>
</comment>
<feature type="region of interest" description="Disordered" evidence="9">
    <location>
        <begin position="319"/>
        <end position="342"/>
    </location>
</feature>
<proteinExistence type="inferred from homology"/>
<evidence type="ECO:0000256" key="7">
    <source>
        <dbReference type="ARBA" id="ARBA00023065"/>
    </source>
</evidence>
<keyword evidence="5" id="KW-0864">Zinc transport</keyword>
<comment type="similarity">
    <text evidence="2">Belongs to the cation diffusion facilitator (CDF) transporter (TC 2.A.4) family. SLC30A subfamily.</text>
</comment>
<feature type="region of interest" description="Disordered" evidence="9">
    <location>
        <begin position="1"/>
        <end position="25"/>
    </location>
</feature>
<dbReference type="STRING" id="1494590.ATN84_14130"/>
<dbReference type="InterPro" id="IPR058533">
    <property type="entry name" value="Cation_efflux_TM"/>
</dbReference>
<dbReference type="PANTHER" id="PTHR11562">
    <property type="entry name" value="CATION EFFLUX PROTEIN/ ZINC TRANSPORTER"/>
    <property type="match status" value="1"/>
</dbReference>
<dbReference type="InterPro" id="IPR027470">
    <property type="entry name" value="Cation_efflux_CTD"/>
</dbReference>
<evidence type="ECO:0000256" key="10">
    <source>
        <dbReference type="SAM" id="Phobius"/>
    </source>
</evidence>
<feature type="transmembrane region" description="Helical" evidence="10">
    <location>
        <begin position="103"/>
        <end position="121"/>
    </location>
</feature>
<dbReference type="InterPro" id="IPR027469">
    <property type="entry name" value="Cation_efflux_TMD_sf"/>
</dbReference>
<evidence type="ECO:0000256" key="1">
    <source>
        <dbReference type="ARBA" id="ARBA00004141"/>
    </source>
</evidence>
<dbReference type="Pfam" id="PF16916">
    <property type="entry name" value="ZT_dimer"/>
    <property type="match status" value="1"/>
</dbReference>
<feature type="transmembrane region" description="Helical" evidence="10">
    <location>
        <begin position="133"/>
        <end position="156"/>
    </location>
</feature>
<comment type="caution">
    <text evidence="13">The sequence shown here is derived from an EMBL/GenBank/DDBJ whole genome shotgun (WGS) entry which is preliminary data.</text>
</comment>
<feature type="transmembrane region" description="Helical" evidence="10">
    <location>
        <begin position="168"/>
        <end position="195"/>
    </location>
</feature>
<dbReference type="RefSeq" id="WP_068882801.1">
    <property type="nucleotide sequence ID" value="NZ_LNTU01000034.1"/>
</dbReference>
<gene>
    <name evidence="13" type="ORF">ATN84_14130</name>
</gene>
<dbReference type="SUPFAM" id="SSF161111">
    <property type="entry name" value="Cation efflux protein transmembrane domain-like"/>
    <property type="match status" value="1"/>
</dbReference>
<keyword evidence="4 10" id="KW-0812">Transmembrane</keyword>
<dbReference type="NCBIfam" id="TIGR01297">
    <property type="entry name" value="CDF"/>
    <property type="match status" value="1"/>
</dbReference>
<evidence type="ECO:0000256" key="6">
    <source>
        <dbReference type="ARBA" id="ARBA00022989"/>
    </source>
</evidence>
<evidence type="ECO:0000256" key="4">
    <source>
        <dbReference type="ARBA" id="ARBA00022692"/>
    </source>
</evidence>
<keyword evidence="14" id="KW-1185">Reference proteome</keyword>
<feature type="transmembrane region" description="Helical" evidence="10">
    <location>
        <begin position="61"/>
        <end position="82"/>
    </location>
</feature>
<keyword evidence="8 10" id="KW-0472">Membrane</keyword>
<evidence type="ECO:0000313" key="14">
    <source>
        <dbReference type="Proteomes" id="UP000070107"/>
    </source>
</evidence>
<dbReference type="InterPro" id="IPR002524">
    <property type="entry name" value="Cation_efflux"/>
</dbReference>
<dbReference type="AlphaFoldDB" id="A0A135HSA0"/>
<keyword evidence="7" id="KW-0406">Ion transport</keyword>
<dbReference type="Gene3D" id="1.20.1510.10">
    <property type="entry name" value="Cation efflux protein transmembrane domain"/>
    <property type="match status" value="1"/>
</dbReference>
<keyword evidence="5" id="KW-0862">Zinc</keyword>
<feature type="domain" description="Cation efflux protein cytoplasmic" evidence="12">
    <location>
        <begin position="233"/>
        <end position="304"/>
    </location>
</feature>
<dbReference type="EMBL" id="LNTU01000034">
    <property type="protein sequence ID" value="KXF76059.1"/>
    <property type="molecule type" value="Genomic_DNA"/>
</dbReference>
<evidence type="ECO:0000256" key="9">
    <source>
        <dbReference type="SAM" id="MobiDB-lite"/>
    </source>
</evidence>
<dbReference type="GO" id="GO:0005385">
    <property type="term" value="F:zinc ion transmembrane transporter activity"/>
    <property type="evidence" value="ECO:0007669"/>
    <property type="project" value="TreeGrafter"/>
</dbReference>
<dbReference type="Pfam" id="PF01545">
    <property type="entry name" value="Cation_efflux"/>
    <property type="match status" value="1"/>
</dbReference>
<organism evidence="13 14">
    <name type="scientific">Paramesorhizobium deserti</name>
    <dbReference type="NCBI Taxonomy" id="1494590"/>
    <lineage>
        <taxon>Bacteria</taxon>
        <taxon>Pseudomonadati</taxon>
        <taxon>Pseudomonadota</taxon>
        <taxon>Alphaproteobacteria</taxon>
        <taxon>Hyphomicrobiales</taxon>
        <taxon>Phyllobacteriaceae</taxon>
        <taxon>Paramesorhizobium</taxon>
    </lineage>
</organism>
<dbReference type="InterPro" id="IPR036837">
    <property type="entry name" value="Cation_efflux_CTD_sf"/>
</dbReference>
<evidence type="ECO:0000256" key="2">
    <source>
        <dbReference type="ARBA" id="ARBA00008873"/>
    </source>
</evidence>
<feature type="transmembrane region" description="Helical" evidence="10">
    <location>
        <begin position="201"/>
        <end position="218"/>
    </location>
</feature>
<dbReference type="OrthoDB" id="9809646at2"/>
<feature type="domain" description="Cation efflux protein transmembrane" evidence="11">
    <location>
        <begin position="35"/>
        <end position="226"/>
    </location>
</feature>
<evidence type="ECO:0000259" key="12">
    <source>
        <dbReference type="Pfam" id="PF16916"/>
    </source>
</evidence>
<evidence type="ECO:0000259" key="11">
    <source>
        <dbReference type="Pfam" id="PF01545"/>
    </source>
</evidence>
<evidence type="ECO:0000256" key="5">
    <source>
        <dbReference type="ARBA" id="ARBA00022906"/>
    </source>
</evidence>
<name>A0A135HSA0_9HYPH</name>
<dbReference type="Proteomes" id="UP000070107">
    <property type="component" value="Unassembled WGS sequence"/>
</dbReference>
<evidence type="ECO:0000256" key="8">
    <source>
        <dbReference type="ARBA" id="ARBA00023136"/>
    </source>
</evidence>
<keyword evidence="3" id="KW-0813">Transport</keyword>
<dbReference type="GO" id="GO:0005886">
    <property type="term" value="C:plasma membrane"/>
    <property type="evidence" value="ECO:0007669"/>
    <property type="project" value="TreeGrafter"/>
</dbReference>